<dbReference type="Proteomes" id="UP000054010">
    <property type="component" value="Unassembled WGS sequence"/>
</dbReference>
<keyword evidence="6" id="KW-1185">Reference proteome</keyword>
<dbReference type="InterPro" id="IPR013328">
    <property type="entry name" value="6PGD_dom2"/>
</dbReference>
<name>E1ID71_9CHLR</name>
<dbReference type="Pfam" id="PF03446">
    <property type="entry name" value="NAD_binding_2"/>
    <property type="match status" value="1"/>
</dbReference>
<dbReference type="Gene3D" id="1.10.1040.10">
    <property type="entry name" value="N-(1-d-carboxylethyl)-l-norvaline Dehydrogenase, domain 2"/>
    <property type="match status" value="1"/>
</dbReference>
<dbReference type="InterPro" id="IPR002204">
    <property type="entry name" value="3-OH-isobutyrate_DH-rel_CS"/>
</dbReference>
<reference evidence="5 6" key="1">
    <citation type="journal article" date="2011" name="J. Bacteriol.">
        <title>Draft genome sequence of the anoxygenic filamentous phototrophic bacterium Oscillochloris trichoides subsp. DG-6.</title>
        <authorList>
            <person name="Kuznetsov B.B."/>
            <person name="Ivanovsky R.N."/>
            <person name="Keppen O.I."/>
            <person name="Sukhacheva M.V."/>
            <person name="Bumazhkin B.K."/>
            <person name="Patutina E.O."/>
            <person name="Beletsky A.V."/>
            <person name="Mardanov A.V."/>
            <person name="Baslerov R.V."/>
            <person name="Panteleeva A.N."/>
            <person name="Kolganova T.V."/>
            <person name="Ravin N.V."/>
            <person name="Skryabin K.G."/>
        </authorList>
    </citation>
    <scope>NUCLEOTIDE SEQUENCE [LARGE SCALE GENOMIC DNA]</scope>
    <source>
        <strain evidence="5 6">DG-6</strain>
    </source>
</reference>
<dbReference type="EMBL" id="ADVR01000037">
    <property type="protein sequence ID" value="EFO80874.1"/>
    <property type="molecule type" value="Genomic_DNA"/>
</dbReference>
<dbReference type="Pfam" id="PF00393">
    <property type="entry name" value="6PGD"/>
    <property type="match status" value="1"/>
</dbReference>
<comment type="caution">
    <text evidence="5">The sequence shown here is derived from an EMBL/GenBank/DDBJ whole genome shotgun (WGS) entry which is preliminary data.</text>
</comment>
<dbReference type="AlphaFoldDB" id="E1ID71"/>
<keyword evidence="2" id="KW-0560">Oxidoreductase</keyword>
<dbReference type="GO" id="GO:0050661">
    <property type="term" value="F:NADP binding"/>
    <property type="evidence" value="ECO:0007669"/>
    <property type="project" value="InterPro"/>
</dbReference>
<dbReference type="SUPFAM" id="SSF51735">
    <property type="entry name" value="NAD(P)-binding Rossmann-fold domains"/>
    <property type="match status" value="1"/>
</dbReference>
<dbReference type="SMART" id="SM01350">
    <property type="entry name" value="6PGD"/>
    <property type="match status" value="1"/>
</dbReference>
<dbReference type="InterPro" id="IPR006114">
    <property type="entry name" value="6PGDH_C"/>
</dbReference>
<dbReference type="GO" id="GO:0006098">
    <property type="term" value="P:pentose-phosphate shunt"/>
    <property type="evidence" value="ECO:0007669"/>
    <property type="project" value="InterPro"/>
</dbReference>
<dbReference type="PANTHER" id="PTHR11811">
    <property type="entry name" value="6-PHOSPHOGLUCONATE DEHYDROGENASE"/>
    <property type="match status" value="1"/>
</dbReference>
<accession>E1ID71</accession>
<dbReference type="InterPro" id="IPR004849">
    <property type="entry name" value="6DGDH_YqeC"/>
</dbReference>
<feature type="domain" description="6-phosphogluconate dehydrogenase C-terminal" evidence="4">
    <location>
        <begin position="185"/>
        <end position="318"/>
    </location>
</feature>
<evidence type="ECO:0000313" key="5">
    <source>
        <dbReference type="EMBL" id="EFO80874.1"/>
    </source>
</evidence>
<evidence type="ECO:0000256" key="2">
    <source>
        <dbReference type="ARBA" id="ARBA00023002"/>
    </source>
</evidence>
<evidence type="ECO:0000256" key="1">
    <source>
        <dbReference type="ARBA" id="ARBA00008419"/>
    </source>
</evidence>
<dbReference type="HOGENOM" id="CLU_024540_0_0_0"/>
<dbReference type="InterPro" id="IPR008927">
    <property type="entry name" value="6-PGluconate_DH-like_C_sf"/>
</dbReference>
<dbReference type="PRINTS" id="PR00076">
    <property type="entry name" value="6PGDHDRGNASE"/>
</dbReference>
<evidence type="ECO:0000259" key="4">
    <source>
        <dbReference type="SMART" id="SM01350"/>
    </source>
</evidence>
<dbReference type="InterPro" id="IPR006115">
    <property type="entry name" value="6PGDH_NADP-bd"/>
</dbReference>
<dbReference type="GO" id="GO:0004616">
    <property type="term" value="F:phosphogluconate dehydrogenase (decarboxylating) activity"/>
    <property type="evidence" value="ECO:0007669"/>
    <property type="project" value="InterPro"/>
</dbReference>
<gene>
    <name evidence="5" type="ORF">OSCT_1272</name>
</gene>
<dbReference type="SUPFAM" id="SSF48179">
    <property type="entry name" value="6-phosphogluconate dehydrogenase C-terminal domain-like"/>
    <property type="match status" value="1"/>
</dbReference>
<evidence type="ECO:0000256" key="3">
    <source>
        <dbReference type="ARBA" id="ARBA00023064"/>
    </source>
</evidence>
<dbReference type="GO" id="GO:0016054">
    <property type="term" value="P:organic acid catabolic process"/>
    <property type="evidence" value="ECO:0007669"/>
    <property type="project" value="UniProtKB-ARBA"/>
</dbReference>
<sequence length="318" mass="34346">MGAAAPEPPLGKEKGITMELGLIGLGRMGANMSIRLLQGGHRVVVYNRTVEKALELANTHGAVAAHSLEELVQALTPPRIVWLMLPAGAATDEYLAAVVPLLAPGDIVVDGANNNYKVSIAHAEQLAAMGLRFLDAGVSGGIWGLQVGYCTMVGGDADTFAHIEPLLKTLAPPDGYLHCGPAGAGHFVKMIHNGIEYGMMQAYAEGFEIMERSRYDLDLQKISHLWNQGSVVRSWLLELAERAFSDDAHLDQIRGYVQDSGEGRWTVQEALDLDVPAPVITLSLQTRFRSRQDDSFSAKVLAALRNQFGGHAVKKVEE</sequence>
<organism evidence="5 6">
    <name type="scientific">Oscillochloris trichoides DG-6</name>
    <dbReference type="NCBI Taxonomy" id="765420"/>
    <lineage>
        <taxon>Bacteria</taxon>
        <taxon>Bacillati</taxon>
        <taxon>Chloroflexota</taxon>
        <taxon>Chloroflexia</taxon>
        <taxon>Chloroflexales</taxon>
        <taxon>Chloroflexineae</taxon>
        <taxon>Oscillochloridaceae</taxon>
        <taxon>Oscillochloris</taxon>
    </lineage>
</organism>
<dbReference type="InterPro" id="IPR036291">
    <property type="entry name" value="NAD(P)-bd_dom_sf"/>
</dbReference>
<dbReference type="InterPro" id="IPR006183">
    <property type="entry name" value="Pgluconate_DH"/>
</dbReference>
<keyword evidence="3" id="KW-0311">Gluconate utilization</keyword>
<dbReference type="PROSITE" id="PS00895">
    <property type="entry name" value="3_HYDROXYISOBUT_DH"/>
    <property type="match status" value="1"/>
</dbReference>
<dbReference type="STRING" id="765420.OSCT_1272"/>
<comment type="similarity">
    <text evidence="1">Belongs to the 6-phosphogluconate dehydrogenase family.</text>
</comment>
<dbReference type="Gene3D" id="3.40.50.720">
    <property type="entry name" value="NAD(P)-binding Rossmann-like Domain"/>
    <property type="match status" value="1"/>
</dbReference>
<dbReference type="eggNOG" id="COG1023">
    <property type="taxonomic scope" value="Bacteria"/>
</dbReference>
<dbReference type="NCBIfam" id="NF007161">
    <property type="entry name" value="PRK09599.1"/>
    <property type="match status" value="1"/>
</dbReference>
<proteinExistence type="inferred from homology"/>
<protein>
    <recommendedName>
        <fullName evidence="4">6-phosphogluconate dehydrogenase C-terminal domain-containing protein</fullName>
    </recommendedName>
</protein>
<dbReference type="GO" id="GO:0019521">
    <property type="term" value="P:D-gluconate metabolic process"/>
    <property type="evidence" value="ECO:0007669"/>
    <property type="project" value="UniProtKB-KW"/>
</dbReference>
<dbReference type="NCBIfam" id="TIGR00872">
    <property type="entry name" value="gnd_rel"/>
    <property type="match status" value="1"/>
</dbReference>
<evidence type="ECO:0000313" key="6">
    <source>
        <dbReference type="Proteomes" id="UP000054010"/>
    </source>
</evidence>